<evidence type="ECO:0000256" key="3">
    <source>
        <dbReference type="HAMAP-Rule" id="MF_01954"/>
    </source>
</evidence>
<comment type="subcellular location">
    <subcellularLocation>
        <location evidence="3">Cytoplasm</location>
    </subcellularLocation>
</comment>
<comment type="subunit">
    <text evidence="3">Heterotrimer of UreA (gamma), UreB (beta) and UreC (alpha) subunits. Three heterotrimers associate to form the active enzyme.</text>
</comment>
<dbReference type="Pfam" id="PF00699">
    <property type="entry name" value="Urease_beta"/>
    <property type="match status" value="1"/>
</dbReference>
<dbReference type="InterPro" id="IPR036461">
    <property type="entry name" value="Urease_betasu_sf"/>
</dbReference>
<dbReference type="GO" id="GO:0035550">
    <property type="term" value="C:urease complex"/>
    <property type="evidence" value="ECO:0007669"/>
    <property type="project" value="InterPro"/>
</dbReference>
<organism evidence="4 5">
    <name type="scientific">Planosporangium flavigriseum</name>
    <dbReference type="NCBI Taxonomy" id="373681"/>
    <lineage>
        <taxon>Bacteria</taxon>
        <taxon>Bacillati</taxon>
        <taxon>Actinomycetota</taxon>
        <taxon>Actinomycetes</taxon>
        <taxon>Micromonosporales</taxon>
        <taxon>Micromonosporaceae</taxon>
        <taxon>Planosporangium</taxon>
    </lineage>
</organism>
<gene>
    <name evidence="3 4" type="primary">ureB</name>
    <name evidence="4" type="ORF">Pfl04_27610</name>
</gene>
<evidence type="ECO:0000313" key="4">
    <source>
        <dbReference type="EMBL" id="GIG74357.1"/>
    </source>
</evidence>
<dbReference type="GO" id="GO:0009039">
    <property type="term" value="F:urease activity"/>
    <property type="evidence" value="ECO:0007669"/>
    <property type="project" value="UniProtKB-UniRule"/>
</dbReference>
<dbReference type="SUPFAM" id="SSF51278">
    <property type="entry name" value="Urease, beta-subunit"/>
    <property type="match status" value="1"/>
</dbReference>
<dbReference type="EMBL" id="BONU01000017">
    <property type="protein sequence ID" value="GIG74357.1"/>
    <property type="molecule type" value="Genomic_DNA"/>
</dbReference>
<protein>
    <recommendedName>
        <fullName evidence="3">Urease subunit beta</fullName>
        <ecNumber evidence="3">3.5.1.5</ecNumber>
    </recommendedName>
    <alternativeName>
        <fullName evidence="3">Urea amidohydrolase subunit beta</fullName>
    </alternativeName>
</protein>
<dbReference type="FunFam" id="2.10.150.10:FF:000001">
    <property type="entry name" value="Urease subunit beta"/>
    <property type="match status" value="1"/>
</dbReference>
<dbReference type="HAMAP" id="MF_01954">
    <property type="entry name" value="Urease_beta"/>
    <property type="match status" value="1"/>
</dbReference>
<keyword evidence="1 3" id="KW-0378">Hydrolase</keyword>
<evidence type="ECO:0000256" key="1">
    <source>
        <dbReference type="ARBA" id="ARBA00022801"/>
    </source>
</evidence>
<dbReference type="AlphaFoldDB" id="A0A8J3PLZ1"/>
<comment type="pathway">
    <text evidence="3">Nitrogen metabolism; urea degradation; CO(2) and NH(3) from urea (urease route): step 1/1.</text>
</comment>
<reference evidence="4" key="1">
    <citation type="submission" date="2021-01" db="EMBL/GenBank/DDBJ databases">
        <title>Whole genome shotgun sequence of Planosporangium flavigriseum NBRC 105377.</title>
        <authorList>
            <person name="Komaki H."/>
            <person name="Tamura T."/>
        </authorList>
    </citation>
    <scope>NUCLEOTIDE SEQUENCE</scope>
    <source>
        <strain evidence="4">NBRC 105377</strain>
    </source>
</reference>
<comment type="similarity">
    <text evidence="3">Belongs to the urease beta subunit family.</text>
</comment>
<proteinExistence type="inferred from homology"/>
<keyword evidence="5" id="KW-1185">Reference proteome</keyword>
<dbReference type="InterPro" id="IPR050069">
    <property type="entry name" value="Urease_subunit"/>
</dbReference>
<comment type="catalytic activity">
    <reaction evidence="2 3">
        <text>urea + 2 H2O + H(+) = hydrogencarbonate + 2 NH4(+)</text>
        <dbReference type="Rhea" id="RHEA:20557"/>
        <dbReference type="ChEBI" id="CHEBI:15377"/>
        <dbReference type="ChEBI" id="CHEBI:15378"/>
        <dbReference type="ChEBI" id="CHEBI:16199"/>
        <dbReference type="ChEBI" id="CHEBI:17544"/>
        <dbReference type="ChEBI" id="CHEBI:28938"/>
        <dbReference type="EC" id="3.5.1.5"/>
    </reaction>
</comment>
<name>A0A8J3PLZ1_9ACTN</name>
<dbReference type="UniPathway" id="UPA00258">
    <property type="reaction ID" value="UER00370"/>
</dbReference>
<comment type="caution">
    <text evidence="4">The sequence shown here is derived from an EMBL/GenBank/DDBJ whole genome shotgun (WGS) entry which is preliminary data.</text>
</comment>
<accession>A0A8J3PLZ1</accession>
<dbReference type="Proteomes" id="UP000653674">
    <property type="component" value="Unassembled WGS sequence"/>
</dbReference>
<evidence type="ECO:0000256" key="2">
    <source>
        <dbReference type="ARBA" id="ARBA00047778"/>
    </source>
</evidence>
<dbReference type="Gene3D" id="2.10.150.10">
    <property type="entry name" value="Urease, beta subunit"/>
    <property type="match status" value="1"/>
</dbReference>
<dbReference type="RefSeq" id="WP_168079026.1">
    <property type="nucleotide sequence ID" value="NZ_BAAAQJ010000009.1"/>
</dbReference>
<keyword evidence="3" id="KW-0963">Cytoplasm</keyword>
<dbReference type="PANTHER" id="PTHR33569:SF1">
    <property type="entry name" value="UREASE"/>
    <property type="match status" value="1"/>
</dbReference>
<evidence type="ECO:0000313" key="5">
    <source>
        <dbReference type="Proteomes" id="UP000653674"/>
    </source>
</evidence>
<dbReference type="InterPro" id="IPR002019">
    <property type="entry name" value="Urease_beta-like"/>
</dbReference>
<dbReference type="NCBIfam" id="NF009682">
    <property type="entry name" value="PRK13203.1"/>
    <property type="match status" value="1"/>
</dbReference>
<dbReference type="PANTHER" id="PTHR33569">
    <property type="entry name" value="UREASE"/>
    <property type="match status" value="1"/>
</dbReference>
<dbReference type="CDD" id="cd00407">
    <property type="entry name" value="Urease_beta"/>
    <property type="match status" value="1"/>
</dbReference>
<dbReference type="GO" id="GO:0043419">
    <property type="term" value="P:urea catabolic process"/>
    <property type="evidence" value="ECO:0007669"/>
    <property type="project" value="UniProtKB-UniRule"/>
</dbReference>
<sequence length="156" mass="17058">MPETPAEAVPKFGKRPEGIPPGGYVLAAEPLELNAGREAVTIEVTNTGDRPIQVGSHYHFFEVNRLLAFDREAAFGMRLDIPAATSVRFEPGDRKTVGLVRYAGRQRVYGFNGLVQGWTGTGPKPGYQPHKPEAIARAAFRGFLMIPRDHDAEKSG</sequence>
<dbReference type="EC" id="3.5.1.5" evidence="3"/>
<dbReference type="NCBIfam" id="TIGR00192">
    <property type="entry name" value="urease_beta"/>
    <property type="match status" value="1"/>
</dbReference>